<dbReference type="OMA" id="FTSPYTR"/>
<proteinExistence type="predicted"/>
<evidence type="ECO:0000259" key="1">
    <source>
        <dbReference type="Pfam" id="PF00583"/>
    </source>
</evidence>
<comment type="caution">
    <text evidence="2">The sequence shown here is derived from an EMBL/GenBank/DDBJ whole genome shotgun (WGS) entry which is preliminary data.</text>
</comment>
<name>A0A226ER79_FOLCA</name>
<feature type="domain" description="N-acetyltransferase" evidence="1">
    <location>
        <begin position="147"/>
        <end position="203"/>
    </location>
</feature>
<dbReference type="AlphaFoldDB" id="A0A226ER79"/>
<keyword evidence="3" id="KW-1185">Reference proteome</keyword>
<evidence type="ECO:0000313" key="2">
    <source>
        <dbReference type="EMBL" id="OXA59311.1"/>
    </source>
</evidence>
<organism evidence="2 3">
    <name type="scientific">Folsomia candida</name>
    <name type="common">Springtail</name>
    <dbReference type="NCBI Taxonomy" id="158441"/>
    <lineage>
        <taxon>Eukaryota</taxon>
        <taxon>Metazoa</taxon>
        <taxon>Ecdysozoa</taxon>
        <taxon>Arthropoda</taxon>
        <taxon>Hexapoda</taxon>
        <taxon>Collembola</taxon>
        <taxon>Entomobryomorpha</taxon>
        <taxon>Isotomoidea</taxon>
        <taxon>Isotomidae</taxon>
        <taxon>Proisotominae</taxon>
        <taxon>Folsomia</taxon>
    </lineage>
</organism>
<dbReference type="STRING" id="158441.A0A226ER79"/>
<dbReference type="PANTHER" id="PTHR20905">
    <property type="entry name" value="N-ACETYLTRANSFERASE-RELATED"/>
    <property type="match status" value="1"/>
</dbReference>
<dbReference type="EMBL" id="LNIX01000002">
    <property type="protein sequence ID" value="OXA59311.1"/>
    <property type="molecule type" value="Genomic_DNA"/>
</dbReference>
<evidence type="ECO:0000313" key="3">
    <source>
        <dbReference type="Proteomes" id="UP000198287"/>
    </source>
</evidence>
<dbReference type="SUPFAM" id="SSF55729">
    <property type="entry name" value="Acyl-CoA N-acyltransferases (Nat)"/>
    <property type="match status" value="1"/>
</dbReference>
<keyword evidence="2" id="KW-0808">Transferase</keyword>
<dbReference type="PANTHER" id="PTHR20905:SF1">
    <property type="entry name" value="AT07410P-RELATED"/>
    <property type="match status" value="1"/>
</dbReference>
<accession>A0A226ER79</accession>
<reference evidence="2 3" key="1">
    <citation type="submission" date="2015-12" db="EMBL/GenBank/DDBJ databases">
        <title>The genome of Folsomia candida.</title>
        <authorList>
            <person name="Faddeeva A."/>
            <person name="Derks M.F."/>
            <person name="Anvar Y."/>
            <person name="Smit S."/>
            <person name="Van Straalen N."/>
            <person name="Roelofs D."/>
        </authorList>
    </citation>
    <scope>NUCLEOTIDE SEQUENCE [LARGE SCALE GENOMIC DNA]</scope>
    <source>
        <strain evidence="2 3">VU population</strain>
        <tissue evidence="2">Whole body</tissue>
    </source>
</reference>
<sequence length="241" mass="27662">MASKTSTSSSSTSTADLIPDNFALLVEGAWKELTFKRVEAQDYPRVVRHIQEYFMKDEPTCSLLGYTNDFGDEMEAMVRKMLAENLSFLVEHAETSEVAGVRIMFRATPTNYFEYINVESYAGKVFLRLVDIMKKMSNLFDTYGVNEVAELFIASCAPDFRQQGLATEMYRRSLEFLRAEGFKVAEAMFTSPYTRRTAEKLGFVEICRLDYKEFIDDIGHFVFNRDELTDENFAAVMVKVL</sequence>
<dbReference type="Pfam" id="PF00583">
    <property type="entry name" value="Acetyltransf_1"/>
    <property type="match status" value="1"/>
</dbReference>
<gene>
    <name evidence="2" type="ORF">Fcan01_04131</name>
</gene>
<dbReference type="InterPro" id="IPR000182">
    <property type="entry name" value="GNAT_dom"/>
</dbReference>
<protein>
    <submittedName>
        <fullName evidence="2">Dopamine N-acetyltransferase</fullName>
    </submittedName>
</protein>
<dbReference type="Gene3D" id="3.40.630.30">
    <property type="match status" value="1"/>
</dbReference>
<dbReference type="OrthoDB" id="2115692at2759"/>
<dbReference type="Proteomes" id="UP000198287">
    <property type="component" value="Unassembled WGS sequence"/>
</dbReference>
<dbReference type="InterPro" id="IPR016181">
    <property type="entry name" value="Acyl_CoA_acyltransferase"/>
</dbReference>
<dbReference type="GO" id="GO:0008080">
    <property type="term" value="F:N-acetyltransferase activity"/>
    <property type="evidence" value="ECO:0007669"/>
    <property type="project" value="TreeGrafter"/>
</dbReference>